<proteinExistence type="inferred from homology"/>
<dbReference type="GO" id="GO:0009294">
    <property type="term" value="P:DNA-mediated transformation"/>
    <property type="evidence" value="ECO:0007669"/>
    <property type="project" value="InterPro"/>
</dbReference>
<reference evidence="3 4" key="1">
    <citation type="submission" date="2016-10" db="EMBL/GenBank/DDBJ databases">
        <authorList>
            <person name="de Groot N.N."/>
        </authorList>
    </citation>
    <scope>NUCLEOTIDE SEQUENCE [LARGE SCALE GENOMIC DNA]</scope>
    <source>
        <strain evidence="4">P4B,CCM 7963,CECT 7998,DSM 25260,IBRC-M 10614,KCTC 13821</strain>
    </source>
</reference>
<sequence length="276" mass="31118">MEGWYTFTFTEKLLHLHEAPCIHWKRILAFYQADPAFELPYQMNPSDLSSFLRISPAQASLTYHYLHSCSPNEKLTMYQDKGIHILTSFDKCFPERLNYMYDPPWILYAKGDLRLLHSPLSLAVVGTRTPTEYGKNALHHLLPELIKSGVTIVSGLAKGTDAFSHNIAINKGGKTIAVLGSGFEHIYPRHHSRIASVIAEKHLLLSEYPPSIPPRKWQFPMRNRLISALSDITFISEAGERSGSLITAYQALEQGKDVRVLPGSIFSPSPKVPINY</sequence>
<dbReference type="SUPFAM" id="SSF102405">
    <property type="entry name" value="MCP/YpsA-like"/>
    <property type="match status" value="1"/>
</dbReference>
<dbReference type="RefSeq" id="WP_091583040.1">
    <property type="nucleotide sequence ID" value="NZ_FNDU01000003.1"/>
</dbReference>
<keyword evidence="4" id="KW-1185">Reference proteome</keyword>
<dbReference type="AlphaFoldDB" id="A0A1G8GF12"/>
<dbReference type="NCBIfam" id="TIGR00732">
    <property type="entry name" value="dprA"/>
    <property type="match status" value="1"/>
</dbReference>
<dbReference type="Pfam" id="PF02481">
    <property type="entry name" value="DNA_processg_A"/>
    <property type="match status" value="1"/>
</dbReference>
<comment type="similarity">
    <text evidence="1">Belongs to the DprA/Smf family.</text>
</comment>
<organism evidence="3 4">
    <name type="scientific">Alteribacillus bidgolensis</name>
    <dbReference type="NCBI Taxonomy" id="930129"/>
    <lineage>
        <taxon>Bacteria</taxon>
        <taxon>Bacillati</taxon>
        <taxon>Bacillota</taxon>
        <taxon>Bacilli</taxon>
        <taxon>Bacillales</taxon>
        <taxon>Bacillaceae</taxon>
        <taxon>Alteribacillus</taxon>
    </lineage>
</organism>
<accession>A0A1G8GF12</accession>
<gene>
    <name evidence="3" type="ORF">SAMN05216352_103369</name>
</gene>
<dbReference type="Proteomes" id="UP000199017">
    <property type="component" value="Unassembled WGS sequence"/>
</dbReference>
<name>A0A1G8GF12_9BACI</name>
<evidence type="ECO:0000313" key="4">
    <source>
        <dbReference type="Proteomes" id="UP000199017"/>
    </source>
</evidence>
<dbReference type="OrthoDB" id="9785707at2"/>
<dbReference type="STRING" id="930129.SAMN05216352_103369"/>
<evidence type="ECO:0000259" key="2">
    <source>
        <dbReference type="Pfam" id="PF02481"/>
    </source>
</evidence>
<protein>
    <submittedName>
        <fullName evidence="3">DNA processing protein</fullName>
    </submittedName>
</protein>
<dbReference type="InterPro" id="IPR057666">
    <property type="entry name" value="DrpA_SLOG"/>
</dbReference>
<dbReference type="EMBL" id="FNDU01000003">
    <property type="protein sequence ID" value="SDH92936.1"/>
    <property type="molecule type" value="Genomic_DNA"/>
</dbReference>
<dbReference type="PANTHER" id="PTHR43022">
    <property type="entry name" value="PROTEIN SMF"/>
    <property type="match status" value="1"/>
</dbReference>
<dbReference type="InterPro" id="IPR003488">
    <property type="entry name" value="DprA"/>
</dbReference>
<feature type="domain" description="Smf/DprA SLOG" evidence="2">
    <location>
        <begin position="85"/>
        <end position="268"/>
    </location>
</feature>
<dbReference type="PANTHER" id="PTHR43022:SF1">
    <property type="entry name" value="PROTEIN SMF"/>
    <property type="match status" value="1"/>
</dbReference>
<evidence type="ECO:0000313" key="3">
    <source>
        <dbReference type="EMBL" id="SDH92936.1"/>
    </source>
</evidence>
<evidence type="ECO:0000256" key="1">
    <source>
        <dbReference type="ARBA" id="ARBA00006525"/>
    </source>
</evidence>
<dbReference type="Gene3D" id="3.40.50.450">
    <property type="match status" value="1"/>
</dbReference>